<name>A0A803SRL1_ANOCA</name>
<evidence type="ECO:0000259" key="12">
    <source>
        <dbReference type="PROSITE" id="PS50234"/>
    </source>
</evidence>
<dbReference type="AlphaFoldDB" id="A0A803SRL1"/>
<reference evidence="14 15" key="1">
    <citation type="submission" date="2009-12" db="EMBL/GenBank/DDBJ databases">
        <title>The Genome Sequence of Anolis carolinensis (Green Anole Lizard).</title>
        <authorList>
            <consortium name="The Genome Sequencing Platform"/>
            <person name="Di Palma F."/>
            <person name="Alfoldi J."/>
            <person name="Heiman D."/>
            <person name="Young S."/>
            <person name="Grabherr M."/>
            <person name="Johnson J."/>
            <person name="Lander E.S."/>
            <person name="Lindblad-Toh K."/>
        </authorList>
    </citation>
    <scope>NUCLEOTIDE SEQUENCE [LARGE SCALE GENOMIC DNA]</scope>
    <source>
        <strain evidence="14 15">JBL SC #1</strain>
    </source>
</reference>
<evidence type="ECO:0000256" key="11">
    <source>
        <dbReference type="ARBA" id="ARBA00073850"/>
    </source>
</evidence>
<reference evidence="14" key="3">
    <citation type="submission" date="2025-09" db="UniProtKB">
        <authorList>
            <consortium name="Ensembl"/>
        </authorList>
    </citation>
    <scope>IDENTIFICATION</scope>
</reference>
<dbReference type="PROSITE" id="PS50234">
    <property type="entry name" value="VWFA"/>
    <property type="match status" value="2"/>
</dbReference>
<evidence type="ECO:0000256" key="8">
    <source>
        <dbReference type="ARBA" id="ARBA00023180"/>
    </source>
</evidence>
<evidence type="ECO:0000256" key="7">
    <source>
        <dbReference type="ARBA" id="ARBA00023157"/>
    </source>
</evidence>
<evidence type="ECO:0000256" key="6">
    <source>
        <dbReference type="ARBA" id="ARBA00022902"/>
    </source>
</evidence>
<dbReference type="Gene3D" id="3.40.50.410">
    <property type="entry name" value="von Willebrand factor, type A domain"/>
    <property type="match status" value="2"/>
</dbReference>
<evidence type="ECO:0000313" key="14">
    <source>
        <dbReference type="Ensembl" id="ENSACAP00000025601.1"/>
    </source>
</evidence>
<dbReference type="InterPro" id="IPR004043">
    <property type="entry name" value="LCCL"/>
</dbReference>
<keyword evidence="8" id="KW-0325">Glycoprotein</keyword>
<comment type="subcellular location">
    <subcellularLocation>
        <location evidence="1">Secreted</location>
        <location evidence="1">Extracellular space</location>
        <location evidence="1">Extracellular matrix</location>
    </subcellularLocation>
</comment>
<feature type="domain" description="VWFA" evidence="12">
    <location>
        <begin position="108"/>
        <end position="293"/>
    </location>
</feature>
<dbReference type="Gene3D" id="2.170.130.20">
    <property type="entry name" value="LCCL-like domain"/>
    <property type="match status" value="1"/>
</dbReference>
<keyword evidence="7" id="KW-1015">Disulfide bond</keyword>
<organism evidence="14 15">
    <name type="scientific">Anolis carolinensis</name>
    <name type="common">Green anole</name>
    <name type="synonym">American chameleon</name>
    <dbReference type="NCBI Taxonomy" id="28377"/>
    <lineage>
        <taxon>Eukaryota</taxon>
        <taxon>Metazoa</taxon>
        <taxon>Chordata</taxon>
        <taxon>Craniata</taxon>
        <taxon>Vertebrata</taxon>
        <taxon>Euteleostomi</taxon>
        <taxon>Lepidosauria</taxon>
        <taxon>Squamata</taxon>
        <taxon>Bifurcata</taxon>
        <taxon>Unidentata</taxon>
        <taxon>Episquamata</taxon>
        <taxon>Toxicofera</taxon>
        <taxon>Iguania</taxon>
        <taxon>Dactyloidae</taxon>
        <taxon>Anolis</taxon>
    </lineage>
</organism>
<dbReference type="InterPro" id="IPR050525">
    <property type="entry name" value="ECM_Assembly_Org"/>
</dbReference>
<feature type="domain" description="LCCL" evidence="13">
    <location>
        <begin position="29"/>
        <end position="100"/>
    </location>
</feature>
<proteinExistence type="predicted"/>
<evidence type="ECO:0000256" key="2">
    <source>
        <dbReference type="ARBA" id="ARBA00022525"/>
    </source>
</evidence>
<keyword evidence="6" id="KW-0524">Neurogenesis</keyword>
<reference evidence="14" key="2">
    <citation type="submission" date="2025-08" db="UniProtKB">
        <authorList>
            <consortium name="Ensembl"/>
        </authorList>
    </citation>
    <scope>IDENTIFICATION</scope>
</reference>
<dbReference type="PROSITE" id="PS50820">
    <property type="entry name" value="LCCL"/>
    <property type="match status" value="1"/>
</dbReference>
<dbReference type="Ensembl" id="ENSACAT00000045762.1">
    <property type="protein sequence ID" value="ENSACAP00000025601.1"/>
    <property type="gene ID" value="ENSACAG00000008116.4"/>
</dbReference>
<keyword evidence="2" id="KW-0964">Secreted</keyword>
<dbReference type="Proteomes" id="UP000001646">
    <property type="component" value="Chromosome 1"/>
</dbReference>
<dbReference type="Bgee" id="ENSACAG00000008116">
    <property type="expression patterns" value="Expressed in embryonic post-anal tail and 12 other cell types or tissues"/>
</dbReference>
<keyword evidence="5" id="KW-0677">Repeat</keyword>
<dbReference type="SUPFAM" id="SSF53300">
    <property type="entry name" value="vWA-like"/>
    <property type="match status" value="2"/>
</dbReference>
<protein>
    <recommendedName>
        <fullName evidence="11">Vitrin</fullName>
    </recommendedName>
</protein>
<evidence type="ECO:0000259" key="13">
    <source>
        <dbReference type="PROSITE" id="PS50820"/>
    </source>
</evidence>
<keyword evidence="3" id="KW-0272">Extracellular matrix</keyword>
<evidence type="ECO:0000256" key="1">
    <source>
        <dbReference type="ARBA" id="ARBA00004498"/>
    </source>
</evidence>
<keyword evidence="15" id="KW-1185">Reference proteome</keyword>
<comment type="subunit">
    <text evidence="10">Binds dermatan sulfate and chondroitin sulfate.</text>
</comment>
<dbReference type="PRINTS" id="PR00453">
    <property type="entry name" value="VWFADOMAIN"/>
</dbReference>
<dbReference type="SUPFAM" id="SSF69848">
    <property type="entry name" value="LCCL domain"/>
    <property type="match status" value="1"/>
</dbReference>
<evidence type="ECO:0000313" key="15">
    <source>
        <dbReference type="Proteomes" id="UP000001646"/>
    </source>
</evidence>
<dbReference type="GO" id="GO:0007399">
    <property type="term" value="P:nervous system development"/>
    <property type="evidence" value="ECO:0007669"/>
    <property type="project" value="UniProtKB-KW"/>
</dbReference>
<evidence type="ECO:0000256" key="9">
    <source>
        <dbReference type="ARBA" id="ARBA00060310"/>
    </source>
</evidence>
<gene>
    <name evidence="14" type="primary">VIT</name>
</gene>
<dbReference type="FunFam" id="3.40.50.410:FF:000009">
    <property type="entry name" value="Putative vitrin"/>
    <property type="match status" value="1"/>
</dbReference>
<dbReference type="FunFam" id="2.170.130.20:FF:000001">
    <property type="entry name" value="Cysteine-rich secretory protein LCCL domain-containing 1"/>
    <property type="match status" value="1"/>
</dbReference>
<dbReference type="GeneTree" id="ENSGT00940000159330"/>
<evidence type="ECO:0000256" key="10">
    <source>
        <dbReference type="ARBA" id="ARBA00063385"/>
    </source>
</evidence>
<dbReference type="PANTHER" id="PTHR24020">
    <property type="entry name" value="COLLAGEN ALPHA"/>
    <property type="match status" value="1"/>
</dbReference>
<dbReference type="SMART" id="SM00603">
    <property type="entry name" value="LCCL"/>
    <property type="match status" value="1"/>
</dbReference>
<dbReference type="SMART" id="SM00327">
    <property type="entry name" value="VWA"/>
    <property type="match status" value="2"/>
</dbReference>
<dbReference type="InterPro" id="IPR002035">
    <property type="entry name" value="VWF_A"/>
</dbReference>
<dbReference type="Pfam" id="PF00092">
    <property type="entry name" value="VWA"/>
    <property type="match status" value="2"/>
</dbReference>
<evidence type="ECO:0000256" key="4">
    <source>
        <dbReference type="ARBA" id="ARBA00022729"/>
    </source>
</evidence>
<comment type="function">
    <text evidence="9">Promotes matrix assembly and cell adhesiveness. Plays a role in spinal cord formation by regulating the proliferation and differentiation of neural stem cells.</text>
</comment>
<dbReference type="FunFam" id="3.40.50.410:FF:000025">
    <property type="entry name" value="Vitrin"/>
    <property type="match status" value="1"/>
</dbReference>
<dbReference type="Pfam" id="PF03815">
    <property type="entry name" value="LCCL"/>
    <property type="match status" value="1"/>
</dbReference>
<evidence type="ECO:0000256" key="3">
    <source>
        <dbReference type="ARBA" id="ARBA00022530"/>
    </source>
</evidence>
<sequence>HACVFSDVPQIDCDIKAAKIINPEFIAKCPAGCQDVKYRVYGTDIYASFSSICGAAIHSGTIDKSGGKILVQKVAGQSGYRGSFSNGIRSLSLPRWRESFIVSDCKVDVCFLIDGSWSIGKRRFQIQKHFLKDVAQSLDVGVAGPLMGIIQYGDDPSTEFNLKTYANSKDLKNAIEKILQKGGLSNVGKALSFVNKNFFEDSNGNRGAAPNVAIVMVDGWPTDKVEEASRLARESGINIFFVTIEGPDENEKQNVVEANFVDKAVCRTNGYYSINVPSWFSLHKVVQPLVKRICDSDHLACSKTCLNSADIGFVIDGSSSVGTGNFRTVLQFVANISKEFEISDTDTRIGAVQYTYEQRLEFGFEKQSTKQDVLNAIKRINYWSGGTSTGAAINYAFEQLFIKSKPNKRKIMILITDGRSYDDVQGPATAAHQNGVITYSVGIAWAAQDELEAIATDPDKEHSFFVDEFDSLYRFVPRIIQNICTEFNSQPRN</sequence>
<keyword evidence="4" id="KW-0732">Signal</keyword>
<dbReference type="InterPro" id="IPR036609">
    <property type="entry name" value="LCCL_sf"/>
</dbReference>
<evidence type="ECO:0000256" key="5">
    <source>
        <dbReference type="ARBA" id="ARBA00022737"/>
    </source>
</evidence>
<accession>A0A803SRL1</accession>
<dbReference type="PANTHER" id="PTHR24020:SF23">
    <property type="entry name" value="VITRIN"/>
    <property type="match status" value="1"/>
</dbReference>
<dbReference type="CDD" id="cd01472">
    <property type="entry name" value="vWA_collagen"/>
    <property type="match status" value="1"/>
</dbReference>
<dbReference type="InterPro" id="IPR036465">
    <property type="entry name" value="vWFA_dom_sf"/>
</dbReference>
<feature type="domain" description="VWFA" evidence="12">
    <location>
        <begin position="310"/>
        <end position="479"/>
    </location>
</feature>